<organism evidence="9 10">
    <name type="scientific">[Clostridium] celerecrescens 18A</name>
    <dbReference type="NCBI Taxonomy" id="1286362"/>
    <lineage>
        <taxon>Bacteria</taxon>
        <taxon>Bacillati</taxon>
        <taxon>Bacillota</taxon>
        <taxon>Clostridia</taxon>
        <taxon>Lachnospirales</taxon>
        <taxon>Lachnospiraceae</taxon>
        <taxon>Lacrimispora</taxon>
    </lineage>
</organism>
<sequence>MKSKKKSLKIALTVFILLIGLASNFPFLFMISSSFKVSGEVMRFPWHLIPDNPTMMNFKALFTNGIYNFQKWYFNTVVMTALTIAIKIFFVSFTAYGFARIKFRGKDVIFLILLSAMMIPSDIMIIPRYMIFKNLHILDSMWALILPSCVDVYFVFLLRQSFISIPDSISEAAKIDGCSHLRIYWKIIFPLAKPAIATMALFSFTWSWNDYMGPYLYISTMDKQMLSVGVKLFSSGLIQDYGAQMAAATVVLLPILVAFLFCQKFFIEGVASSGVKG</sequence>
<dbReference type="EMBL" id="PGET01000001">
    <property type="protein sequence ID" value="PJJ27582.1"/>
    <property type="molecule type" value="Genomic_DNA"/>
</dbReference>
<gene>
    <name evidence="9" type="ORF">H171_1051</name>
</gene>
<proteinExistence type="inferred from homology"/>
<accession>A0A2M8Z2B9</accession>
<feature type="transmembrane region" description="Helical" evidence="7">
    <location>
        <begin position="183"/>
        <end position="206"/>
    </location>
</feature>
<comment type="similarity">
    <text evidence="7">Belongs to the binding-protein-dependent transport system permease family.</text>
</comment>
<evidence type="ECO:0000259" key="8">
    <source>
        <dbReference type="PROSITE" id="PS50928"/>
    </source>
</evidence>
<keyword evidence="5 7" id="KW-1133">Transmembrane helix</keyword>
<keyword evidence="9" id="KW-0762">Sugar transport</keyword>
<feature type="transmembrane region" description="Helical" evidence="7">
    <location>
        <begin position="72"/>
        <end position="96"/>
    </location>
</feature>
<dbReference type="GO" id="GO:0005886">
    <property type="term" value="C:plasma membrane"/>
    <property type="evidence" value="ECO:0007669"/>
    <property type="project" value="UniProtKB-SubCell"/>
</dbReference>
<dbReference type="Gene3D" id="1.10.3720.10">
    <property type="entry name" value="MetI-like"/>
    <property type="match status" value="1"/>
</dbReference>
<evidence type="ECO:0000313" key="10">
    <source>
        <dbReference type="Proteomes" id="UP000231092"/>
    </source>
</evidence>
<dbReference type="PROSITE" id="PS50928">
    <property type="entry name" value="ABC_TM1"/>
    <property type="match status" value="1"/>
</dbReference>
<feature type="domain" description="ABC transmembrane type-1" evidence="8">
    <location>
        <begin position="73"/>
        <end position="262"/>
    </location>
</feature>
<dbReference type="AlphaFoldDB" id="A0A2M8Z2B9"/>
<feature type="transmembrane region" description="Helical" evidence="7">
    <location>
        <begin position="108"/>
        <end position="129"/>
    </location>
</feature>
<dbReference type="SUPFAM" id="SSF161098">
    <property type="entry name" value="MetI-like"/>
    <property type="match status" value="1"/>
</dbReference>
<dbReference type="InterPro" id="IPR035906">
    <property type="entry name" value="MetI-like_sf"/>
</dbReference>
<dbReference type="PANTHER" id="PTHR43744">
    <property type="entry name" value="ABC TRANSPORTER PERMEASE PROTEIN MG189-RELATED-RELATED"/>
    <property type="match status" value="1"/>
</dbReference>
<comment type="caution">
    <text evidence="9">The sequence shown here is derived from an EMBL/GenBank/DDBJ whole genome shotgun (WGS) entry which is preliminary data.</text>
</comment>
<evidence type="ECO:0000313" key="9">
    <source>
        <dbReference type="EMBL" id="PJJ27582.1"/>
    </source>
</evidence>
<dbReference type="PANTHER" id="PTHR43744:SF12">
    <property type="entry name" value="ABC TRANSPORTER PERMEASE PROTEIN MG189-RELATED"/>
    <property type="match status" value="1"/>
</dbReference>
<dbReference type="InterPro" id="IPR000515">
    <property type="entry name" value="MetI-like"/>
</dbReference>
<evidence type="ECO:0000256" key="1">
    <source>
        <dbReference type="ARBA" id="ARBA00004651"/>
    </source>
</evidence>
<reference evidence="9 10" key="1">
    <citation type="submission" date="2017-11" db="EMBL/GenBank/DDBJ databases">
        <title>Understudied soil microbes with underappreciated capabilities: Untangling the Clostridium saccharolyticum group.</title>
        <authorList>
            <person name="Leschine S."/>
        </authorList>
    </citation>
    <scope>NUCLEOTIDE SEQUENCE [LARGE SCALE GENOMIC DNA]</scope>
    <source>
        <strain evidence="9 10">18A</strain>
    </source>
</reference>
<evidence type="ECO:0000256" key="5">
    <source>
        <dbReference type="ARBA" id="ARBA00022989"/>
    </source>
</evidence>
<protein>
    <submittedName>
        <fullName evidence="9">Multiple sugar transport system permease protein</fullName>
    </submittedName>
</protein>
<keyword evidence="6 7" id="KW-0472">Membrane</keyword>
<keyword evidence="4 7" id="KW-0812">Transmembrane</keyword>
<dbReference type="GO" id="GO:0055085">
    <property type="term" value="P:transmembrane transport"/>
    <property type="evidence" value="ECO:0007669"/>
    <property type="project" value="InterPro"/>
</dbReference>
<feature type="transmembrane region" description="Helical" evidence="7">
    <location>
        <begin position="241"/>
        <end position="262"/>
    </location>
</feature>
<dbReference type="RefSeq" id="WP_100304199.1">
    <property type="nucleotide sequence ID" value="NZ_PGET01000001.1"/>
</dbReference>
<keyword evidence="2 7" id="KW-0813">Transport</keyword>
<dbReference type="Proteomes" id="UP000231092">
    <property type="component" value="Unassembled WGS sequence"/>
</dbReference>
<evidence type="ECO:0000256" key="4">
    <source>
        <dbReference type="ARBA" id="ARBA00022692"/>
    </source>
</evidence>
<evidence type="ECO:0000256" key="2">
    <source>
        <dbReference type="ARBA" id="ARBA00022448"/>
    </source>
</evidence>
<dbReference type="Pfam" id="PF00528">
    <property type="entry name" value="BPD_transp_1"/>
    <property type="match status" value="1"/>
</dbReference>
<dbReference type="CDD" id="cd06261">
    <property type="entry name" value="TM_PBP2"/>
    <property type="match status" value="1"/>
</dbReference>
<feature type="transmembrane region" description="Helical" evidence="7">
    <location>
        <begin position="141"/>
        <end position="162"/>
    </location>
</feature>
<keyword evidence="3" id="KW-1003">Cell membrane</keyword>
<dbReference type="OrthoDB" id="9787837at2"/>
<comment type="subcellular location">
    <subcellularLocation>
        <location evidence="1 7">Cell membrane</location>
        <topology evidence="1 7">Multi-pass membrane protein</topology>
    </subcellularLocation>
</comment>
<evidence type="ECO:0000256" key="3">
    <source>
        <dbReference type="ARBA" id="ARBA00022475"/>
    </source>
</evidence>
<evidence type="ECO:0000256" key="6">
    <source>
        <dbReference type="ARBA" id="ARBA00023136"/>
    </source>
</evidence>
<evidence type="ECO:0000256" key="7">
    <source>
        <dbReference type="RuleBase" id="RU363032"/>
    </source>
</evidence>
<name>A0A2M8Z2B9_9FIRM</name>